<evidence type="ECO:0000313" key="3">
    <source>
        <dbReference type="EMBL" id="QOY60203.1"/>
    </source>
</evidence>
<dbReference type="InterPro" id="IPR001453">
    <property type="entry name" value="MoaB/Mog_dom"/>
</dbReference>
<dbReference type="SMART" id="SM00852">
    <property type="entry name" value="MoCF_biosynth"/>
    <property type="match status" value="1"/>
</dbReference>
<protein>
    <recommendedName>
        <fullName evidence="1">Molybdopterin molybdenumtransferase</fullName>
        <ecNumber evidence="1">2.10.1.1</ecNumber>
    </recommendedName>
</protein>
<dbReference type="GO" id="GO:0005829">
    <property type="term" value="C:cytosol"/>
    <property type="evidence" value="ECO:0007669"/>
    <property type="project" value="TreeGrafter"/>
</dbReference>
<accession>A0A7S7M973</accession>
<name>A0A7S7M973_9ACTN</name>
<comment type="catalytic activity">
    <reaction evidence="1">
        <text>adenylyl-molybdopterin + molybdate = Mo-molybdopterin + AMP + H(+)</text>
        <dbReference type="Rhea" id="RHEA:35047"/>
        <dbReference type="ChEBI" id="CHEBI:15378"/>
        <dbReference type="ChEBI" id="CHEBI:36264"/>
        <dbReference type="ChEBI" id="CHEBI:62727"/>
        <dbReference type="ChEBI" id="CHEBI:71302"/>
        <dbReference type="ChEBI" id="CHEBI:456215"/>
    </reaction>
</comment>
<dbReference type="PANTHER" id="PTHR10192">
    <property type="entry name" value="MOLYBDOPTERIN BIOSYNTHESIS PROTEIN"/>
    <property type="match status" value="1"/>
</dbReference>
<keyword evidence="4" id="KW-1185">Reference proteome</keyword>
<reference evidence="3 4" key="1">
    <citation type="submission" date="2020-10" db="EMBL/GenBank/DDBJ databases">
        <title>Olsenella immobilis sp.nov., isolated from the mud in a fermentation cellar used for the production of Chinese strong-flavoured liquor.</title>
        <authorList>
            <person name="Lu L."/>
        </authorList>
    </citation>
    <scope>NUCLEOTIDE SEQUENCE [LARGE SCALE GENOMIC DNA]</scope>
    <source>
        <strain evidence="3 4">LZLJ-2</strain>
    </source>
</reference>
<evidence type="ECO:0000259" key="2">
    <source>
        <dbReference type="SMART" id="SM00852"/>
    </source>
</evidence>
<dbReference type="Proteomes" id="UP000593735">
    <property type="component" value="Chromosome"/>
</dbReference>
<dbReference type="KEGG" id="tio:INP52_07230"/>
<dbReference type="UniPathway" id="UPA00344"/>
<evidence type="ECO:0000313" key="4">
    <source>
        <dbReference type="Proteomes" id="UP000593735"/>
    </source>
</evidence>
<dbReference type="RefSeq" id="WP_194370402.1">
    <property type="nucleotide sequence ID" value="NZ_CP063767.1"/>
</dbReference>
<proteinExistence type="inferred from homology"/>
<gene>
    <name evidence="3" type="ORF">INP52_07230</name>
</gene>
<sequence length="345" mass="35952">MRLVHTEEAVGQVLCHDMTQIIPGKSKGPRFKKGHVVAPEDVDVLLSMGKVNLYVWELEEGMVHEDDAARRMAALLLGPHTKVAGPPSEGKINVVATADGVLCVDSGRLVAVNSSDEVMVATRRGNFGVRARDVLAGTRVIPLVIAEDRLAAAEAAAGAEPLLAVAPYVLRTAAVIATGSEVASGLIEDRFTPVIVDKLAGYGIEVGFRATPGDEVDSVVDAIDVARASGVDLVVCTGGMSVDPDDNTPGAIRRAGARVVTYGSPVLPGAMLLVGYFDGAVGARPIPVLGVPGCAMYSRATVLDLILPRVAAGIELERRDFSTMGEGGLCLGCKPCTYPTCPFGR</sequence>
<evidence type="ECO:0000256" key="1">
    <source>
        <dbReference type="RuleBase" id="RU365090"/>
    </source>
</evidence>
<keyword evidence="1" id="KW-0500">Molybdenum</keyword>
<dbReference type="Pfam" id="PF00994">
    <property type="entry name" value="MoCF_biosynth"/>
    <property type="match status" value="1"/>
</dbReference>
<dbReference type="InterPro" id="IPR038987">
    <property type="entry name" value="MoeA-like"/>
</dbReference>
<keyword evidence="1" id="KW-0479">Metal-binding</keyword>
<dbReference type="GO" id="GO:0046872">
    <property type="term" value="F:metal ion binding"/>
    <property type="evidence" value="ECO:0007669"/>
    <property type="project" value="UniProtKB-UniRule"/>
</dbReference>
<keyword evidence="1" id="KW-0460">Magnesium</keyword>
<dbReference type="Gene3D" id="3.40.980.10">
    <property type="entry name" value="MoaB/Mog-like domain"/>
    <property type="match status" value="1"/>
</dbReference>
<keyword evidence="1" id="KW-0808">Transferase</keyword>
<dbReference type="EMBL" id="CP063767">
    <property type="protein sequence ID" value="QOY60203.1"/>
    <property type="molecule type" value="Genomic_DNA"/>
</dbReference>
<dbReference type="EC" id="2.10.1.1" evidence="1"/>
<keyword evidence="1" id="KW-0501">Molybdenum cofactor biosynthesis</keyword>
<comment type="function">
    <text evidence="1">Catalyzes the insertion of molybdate into adenylated molybdopterin with the concomitant release of AMP.</text>
</comment>
<organism evidence="3 4">
    <name type="scientific">Thermophilibacter immobilis</name>
    <dbReference type="NCBI Taxonomy" id="2779519"/>
    <lineage>
        <taxon>Bacteria</taxon>
        <taxon>Bacillati</taxon>
        <taxon>Actinomycetota</taxon>
        <taxon>Coriobacteriia</taxon>
        <taxon>Coriobacteriales</taxon>
        <taxon>Atopobiaceae</taxon>
        <taxon>Thermophilibacter</taxon>
    </lineage>
</organism>
<dbReference type="GO" id="GO:0061599">
    <property type="term" value="F:molybdopterin molybdotransferase activity"/>
    <property type="evidence" value="ECO:0007669"/>
    <property type="project" value="UniProtKB-UniRule"/>
</dbReference>
<dbReference type="CDD" id="cd03522">
    <property type="entry name" value="MoeA_like"/>
    <property type="match status" value="1"/>
</dbReference>
<dbReference type="InterPro" id="IPR036425">
    <property type="entry name" value="MoaB/Mog-like_dom_sf"/>
</dbReference>
<dbReference type="PANTHER" id="PTHR10192:SF28">
    <property type="entry name" value="MOLYBDOPTERIN MOLYBDENUMTRANSFERASE"/>
    <property type="match status" value="1"/>
</dbReference>
<comment type="cofactor">
    <cofactor evidence="1">
        <name>Mg(2+)</name>
        <dbReference type="ChEBI" id="CHEBI:18420"/>
    </cofactor>
</comment>
<comment type="similarity">
    <text evidence="1">Belongs to the MoeA family.</text>
</comment>
<dbReference type="SUPFAM" id="SSF53218">
    <property type="entry name" value="Molybdenum cofactor biosynthesis proteins"/>
    <property type="match status" value="1"/>
</dbReference>
<comment type="pathway">
    <text evidence="1">Cofactor biosynthesis; molybdopterin biosynthesis.</text>
</comment>
<dbReference type="AlphaFoldDB" id="A0A7S7M973"/>
<feature type="domain" description="MoaB/Mog" evidence="2">
    <location>
        <begin position="174"/>
        <end position="312"/>
    </location>
</feature>
<dbReference type="GO" id="GO:0006777">
    <property type="term" value="P:Mo-molybdopterin cofactor biosynthetic process"/>
    <property type="evidence" value="ECO:0007669"/>
    <property type="project" value="UniProtKB-UniRule"/>
</dbReference>